<evidence type="ECO:0000313" key="4">
    <source>
        <dbReference type="Proteomes" id="UP001203852"/>
    </source>
</evidence>
<reference evidence="3" key="1">
    <citation type="journal article" date="2022" name="bioRxiv">
        <title>Deciphering the potential niche of two novel black yeast fungi from a biological soil crust based on their genomes, phenotypes, and melanin regulation.</title>
        <authorList>
            <consortium name="DOE Joint Genome Institute"/>
            <person name="Carr E.C."/>
            <person name="Barton Q."/>
            <person name="Grambo S."/>
            <person name="Sullivan M."/>
            <person name="Renfro C.M."/>
            <person name="Kuo A."/>
            <person name="Pangilinan J."/>
            <person name="Lipzen A."/>
            <person name="Keymanesh K."/>
            <person name="Savage E."/>
            <person name="Barry K."/>
            <person name="Grigoriev I.V."/>
            <person name="Riekhof W.R."/>
            <person name="Harris S.S."/>
        </authorList>
    </citation>
    <scope>NUCLEOTIDE SEQUENCE</scope>
    <source>
        <strain evidence="3">JF 03-4F</strain>
    </source>
</reference>
<evidence type="ECO:0000313" key="3">
    <source>
        <dbReference type="EMBL" id="KAI1609881.1"/>
    </source>
</evidence>
<feature type="signal peptide" evidence="2">
    <location>
        <begin position="1"/>
        <end position="17"/>
    </location>
</feature>
<feature type="region of interest" description="Disordered" evidence="1">
    <location>
        <begin position="157"/>
        <end position="177"/>
    </location>
</feature>
<proteinExistence type="predicted"/>
<sequence>MIMSKLYSVMATQLVLARLSLASARLRKHLRSGPGTRAPLPMQNNFFKPQDAGSLRRDEMSSVSLGRRSESRRRRRQGPAPGSHTGAVSFPLAHSMQLLGKQQTIPCCYRRHFPRGTRHVNSIQNDVCWQENMKRKDRRPPEEVHLATYIYRRKVTPTRLATPGNSNREIPPSLTSQ</sequence>
<name>A0AAN6DP11_9EURO</name>
<organism evidence="3 4">
    <name type="scientific">Exophiala viscosa</name>
    <dbReference type="NCBI Taxonomy" id="2486360"/>
    <lineage>
        <taxon>Eukaryota</taxon>
        <taxon>Fungi</taxon>
        <taxon>Dikarya</taxon>
        <taxon>Ascomycota</taxon>
        <taxon>Pezizomycotina</taxon>
        <taxon>Eurotiomycetes</taxon>
        <taxon>Chaetothyriomycetidae</taxon>
        <taxon>Chaetothyriales</taxon>
        <taxon>Herpotrichiellaceae</taxon>
        <taxon>Exophiala</taxon>
    </lineage>
</organism>
<dbReference type="EMBL" id="MU404359">
    <property type="protein sequence ID" value="KAI1609881.1"/>
    <property type="molecule type" value="Genomic_DNA"/>
</dbReference>
<gene>
    <name evidence="3" type="ORF">EDD36DRAFT_59280</name>
</gene>
<feature type="compositionally biased region" description="Polar residues" evidence="1">
    <location>
        <begin position="163"/>
        <end position="177"/>
    </location>
</feature>
<comment type="caution">
    <text evidence="3">The sequence shown here is derived from an EMBL/GenBank/DDBJ whole genome shotgun (WGS) entry which is preliminary data.</text>
</comment>
<keyword evidence="2" id="KW-0732">Signal</keyword>
<protein>
    <recommendedName>
        <fullName evidence="5">Secreted protein</fullName>
    </recommendedName>
</protein>
<keyword evidence="4" id="KW-1185">Reference proteome</keyword>
<feature type="region of interest" description="Disordered" evidence="1">
    <location>
        <begin position="32"/>
        <end position="89"/>
    </location>
</feature>
<dbReference type="AlphaFoldDB" id="A0AAN6DP11"/>
<accession>A0AAN6DP11</accession>
<evidence type="ECO:0008006" key="5">
    <source>
        <dbReference type="Google" id="ProtNLM"/>
    </source>
</evidence>
<evidence type="ECO:0000256" key="1">
    <source>
        <dbReference type="SAM" id="MobiDB-lite"/>
    </source>
</evidence>
<evidence type="ECO:0000256" key="2">
    <source>
        <dbReference type="SAM" id="SignalP"/>
    </source>
</evidence>
<dbReference type="Proteomes" id="UP001203852">
    <property type="component" value="Unassembled WGS sequence"/>
</dbReference>
<feature type="chain" id="PRO_5042987934" description="Secreted protein" evidence="2">
    <location>
        <begin position="18"/>
        <end position="177"/>
    </location>
</feature>